<evidence type="ECO:0000313" key="3">
    <source>
        <dbReference type="Proteomes" id="UP001211065"/>
    </source>
</evidence>
<evidence type="ECO:0000313" key="2">
    <source>
        <dbReference type="EMBL" id="KAJ3213565.1"/>
    </source>
</evidence>
<dbReference type="AlphaFoldDB" id="A0AAD5U1F2"/>
<feature type="coiled-coil region" evidence="1">
    <location>
        <begin position="298"/>
        <end position="339"/>
    </location>
</feature>
<feature type="coiled-coil region" evidence="1">
    <location>
        <begin position="176"/>
        <end position="256"/>
    </location>
</feature>
<sequence length="1179" mass="136909">MQTLTEKYEDELKVLKERLRIETDEKVKIQELLHCQKDTYEKDFDEKATFIQNLEKSRVTLSEKCDYEIKLLKERIDGITDEKVKIEELLNCQLDNKKKEISEKTDLIQNMEEDMRTLTRKHNKELDVLGEVVVNLENEKMNIEKLLKAQIAVKDTEIAEKIIFIKKLENVTVTLTEQNNDKLKLLKEKLNFLEKEKVEVEELLILSEEKYSELESLTASNKESSQLLIKNLRCQIDKYLLEKLAFEETIDSLEENTSILKKRLDLQILSENEAKTKKEELLSIMKKKDADNSILQEKNEFLINENFLEEKLRLLEERYSKLEEKYLVAVQNCEDYEKASLKNVNELKLMRDHILTLNEENFLLKGTVETQSVSISNKLDYEKKLSKEFTEKYSILASERDNYVKIVSKLQQEMFSLQQHILEFGLIKDEEKENVECQLLENKEKSVEALTTLLNDCVKNTDSFLESETGFENSLKKQELILKASESAKNDLQLHVGKLLTVNRKLNAKIESLKVKIESLVPRFVTEVREICNSLLPEFFEFEKSLSEKNLYNPDSPVNLVCGIHYILQKFCIFFQNSEMFSDSSLEILDFLKTSYLDKGKSLISNMVADVDMILSERKAILLFFKKLEKEIKISYAGEKINVEDMCIYFLDKIKELSNFKTKSLHHKKNLKKNVEDIVKINLANVAVNTTTPTQVEKKVQISPVMLSEYTQCSHIGDISIHRNDTPKIVDSFAQTESFENKQESCVENTKLKNLAFKLNLRVKEMEEQYEVKNDEVIFLQEKTELLEEALAIYKRKLSDKSVPSSPVINEDQNIISSPRNVAIEKFEVTDEEIDNMDMEGVNDIALESKKSVMMFDLNTSQISTIQKKSSIKELTSESNSVFVSEEYIEKKLYIPLQSHKRNIDADFEVIFQKSKFESSSVNSVLIPTITDVAVTEELLTKANSDVSKLIENFKYTKNHGTTGVEEINYMEMYKDHTEEIINMRQASKSSLEGTVSTLESFYRKEELGSLDFSAEEVDVRKYEEEMHFLRNETEKSISTTADTLKNLYGIREDKCVEDIDAIKLATKNSIFETAKTLESLYGTNIEEDELGNFIYLFAVNIVELTFLVSKHDEKMQLYRNETRNSILKTVDTIENLYELKKEIELDHGADNHLRLDQSSTDGFRNYQNDIRIGDNDEL</sequence>
<feature type="coiled-coil region" evidence="1">
    <location>
        <begin position="749"/>
        <end position="783"/>
    </location>
</feature>
<keyword evidence="3" id="KW-1185">Reference proteome</keyword>
<dbReference type="EMBL" id="JADGJW010000698">
    <property type="protein sequence ID" value="KAJ3213565.1"/>
    <property type="molecule type" value="Genomic_DNA"/>
</dbReference>
<keyword evidence="1" id="KW-0175">Coiled coil</keyword>
<accession>A0AAD5U1F2</accession>
<gene>
    <name evidence="2" type="ORF">HK099_007290</name>
</gene>
<evidence type="ECO:0000256" key="1">
    <source>
        <dbReference type="SAM" id="Coils"/>
    </source>
</evidence>
<organism evidence="2 3">
    <name type="scientific">Clydaea vesicula</name>
    <dbReference type="NCBI Taxonomy" id="447962"/>
    <lineage>
        <taxon>Eukaryota</taxon>
        <taxon>Fungi</taxon>
        <taxon>Fungi incertae sedis</taxon>
        <taxon>Chytridiomycota</taxon>
        <taxon>Chytridiomycota incertae sedis</taxon>
        <taxon>Chytridiomycetes</taxon>
        <taxon>Lobulomycetales</taxon>
        <taxon>Lobulomycetaceae</taxon>
        <taxon>Clydaea</taxon>
    </lineage>
</organism>
<reference evidence="2" key="1">
    <citation type="submission" date="2020-05" db="EMBL/GenBank/DDBJ databases">
        <title>Phylogenomic resolution of chytrid fungi.</title>
        <authorList>
            <person name="Stajich J.E."/>
            <person name="Amses K."/>
            <person name="Simmons R."/>
            <person name="Seto K."/>
            <person name="Myers J."/>
            <person name="Bonds A."/>
            <person name="Quandt C.A."/>
            <person name="Barry K."/>
            <person name="Liu P."/>
            <person name="Grigoriev I."/>
            <person name="Longcore J.E."/>
            <person name="James T.Y."/>
        </authorList>
    </citation>
    <scope>NUCLEOTIDE SEQUENCE</scope>
    <source>
        <strain evidence="2">JEL0476</strain>
    </source>
</reference>
<name>A0AAD5U1F2_9FUNG</name>
<feature type="coiled-coil region" evidence="1">
    <location>
        <begin position="69"/>
        <end position="128"/>
    </location>
</feature>
<dbReference type="Proteomes" id="UP001211065">
    <property type="component" value="Unassembled WGS sequence"/>
</dbReference>
<proteinExistence type="predicted"/>
<comment type="caution">
    <text evidence="2">The sequence shown here is derived from an EMBL/GenBank/DDBJ whole genome shotgun (WGS) entry which is preliminary data.</text>
</comment>
<protein>
    <submittedName>
        <fullName evidence="2">Uncharacterized protein</fullName>
    </submittedName>
</protein>